<protein>
    <submittedName>
        <fullName evidence="1">Unnamed protein product</fullName>
    </submittedName>
</protein>
<dbReference type="Proteomes" id="UP001165121">
    <property type="component" value="Unassembled WGS sequence"/>
</dbReference>
<reference evidence="1" key="1">
    <citation type="submission" date="2023-04" db="EMBL/GenBank/DDBJ databases">
        <title>Phytophthora fragariaefolia NBRC 109709.</title>
        <authorList>
            <person name="Ichikawa N."/>
            <person name="Sato H."/>
            <person name="Tonouchi N."/>
        </authorList>
    </citation>
    <scope>NUCLEOTIDE SEQUENCE</scope>
    <source>
        <strain evidence="1">NBRC 109709</strain>
    </source>
</reference>
<accession>A0A9W6YGA5</accession>
<gene>
    <name evidence="1" type="ORF">Pfra01_002842300</name>
</gene>
<keyword evidence="2" id="KW-1185">Reference proteome</keyword>
<dbReference type="PANTHER" id="PTHR31973:SF187">
    <property type="entry name" value="MUTATOR TRANSPOSASE MUDRA PROTEIN"/>
    <property type="match status" value="1"/>
</dbReference>
<evidence type="ECO:0000313" key="1">
    <source>
        <dbReference type="EMBL" id="GMF68031.1"/>
    </source>
</evidence>
<evidence type="ECO:0000313" key="2">
    <source>
        <dbReference type="Proteomes" id="UP001165121"/>
    </source>
</evidence>
<name>A0A9W6YGA5_9STRA</name>
<proteinExistence type="predicted"/>
<dbReference type="EMBL" id="BSXT01008896">
    <property type="protein sequence ID" value="GMF68031.1"/>
    <property type="molecule type" value="Genomic_DNA"/>
</dbReference>
<organism evidence="1 2">
    <name type="scientific">Phytophthora fragariaefolia</name>
    <dbReference type="NCBI Taxonomy" id="1490495"/>
    <lineage>
        <taxon>Eukaryota</taxon>
        <taxon>Sar</taxon>
        <taxon>Stramenopiles</taxon>
        <taxon>Oomycota</taxon>
        <taxon>Peronosporomycetes</taxon>
        <taxon>Peronosporales</taxon>
        <taxon>Peronosporaceae</taxon>
        <taxon>Phytophthora</taxon>
    </lineage>
</organism>
<dbReference type="PANTHER" id="PTHR31973">
    <property type="entry name" value="POLYPROTEIN, PUTATIVE-RELATED"/>
    <property type="match status" value="1"/>
</dbReference>
<dbReference type="OrthoDB" id="165010at2759"/>
<dbReference type="AlphaFoldDB" id="A0A9W6YGA5"/>
<sequence length="361" mass="40573">MQGEFVADLTSRDNTARTEQTIVLTEGMTFESGMKALEGVQDFALSIRKSVRVSSFGGEHRYIKCTWVGCPFMVKVYRQVHGAWRISSIIHEHRDCMSELKPTVRQTAAMPTFLSAVHADNSISRRALVQLIQERDGIDLSQHTRSVYRAKEKVLEIVNTELIKSYQLIHSYMDTLMKLNPGSSCSVLRDNHNRFLRGIIILEATARSMSANQNILGIDCSHSKCSNYHGVQMHLVGRDGNLENVTIAFALVESEDIACYTWFVPKVTDAGINLSGLPMFCDRDKALYSVANDLQLNLKFCTQHILRNVNSKFSAFKLATHSSLIWKLQAAYTKAEYDSTLGIIEINAGRNVRDYLAAIDP</sequence>
<comment type="caution">
    <text evidence="1">The sequence shown here is derived from an EMBL/GenBank/DDBJ whole genome shotgun (WGS) entry which is preliminary data.</text>
</comment>